<sequence length="285" mass="33802">MMYADDLQLYRSCEVSEIPQTVNKINQDLTKLASWCSNHGMQVNEPKTKVMVLGYTKILSKLNRLTIPKVVYGATELEYVQKFKNLGIMIEDTLSWESQVSNMCNSVFKSLYQLRRVAADFPVQVRKQLAQSLILPIFDYAPVALCDLKSDDIDRLQKTQNAVVRFVLRVKMDEHITPYFKKLGWLKIAEKKKLQIAVMMFKILKFQRPHYLYNEFKWMAQVHDRETRNRNKIMQIPIHRTVLFNRSFIVQGIKFYNEHVDKFKLEQKTETFRNDIKNMLLDKYE</sequence>
<dbReference type="AlphaFoldDB" id="A0A146M7M2"/>
<reference evidence="1" key="1">
    <citation type="journal article" date="2016" name="Gigascience">
        <title>De novo construction of an expanded transcriptome assembly for the western tarnished plant bug, Lygus hesperus.</title>
        <authorList>
            <person name="Tassone E.E."/>
            <person name="Geib S.M."/>
            <person name="Hall B."/>
            <person name="Fabrick J.A."/>
            <person name="Brent C.S."/>
            <person name="Hull J.J."/>
        </authorList>
    </citation>
    <scope>NUCLEOTIDE SEQUENCE</scope>
</reference>
<dbReference type="PANTHER" id="PTHR33332">
    <property type="entry name" value="REVERSE TRANSCRIPTASE DOMAIN-CONTAINING PROTEIN"/>
    <property type="match status" value="1"/>
</dbReference>
<dbReference type="EMBL" id="GDHC01003862">
    <property type="protein sequence ID" value="JAQ14767.1"/>
    <property type="molecule type" value="Transcribed_RNA"/>
</dbReference>
<gene>
    <name evidence="1" type="ORF">g.7618</name>
</gene>
<accession>A0A146M7M2</accession>
<organism evidence="1">
    <name type="scientific">Lygus hesperus</name>
    <name type="common">Western plant bug</name>
    <dbReference type="NCBI Taxonomy" id="30085"/>
    <lineage>
        <taxon>Eukaryota</taxon>
        <taxon>Metazoa</taxon>
        <taxon>Ecdysozoa</taxon>
        <taxon>Arthropoda</taxon>
        <taxon>Hexapoda</taxon>
        <taxon>Insecta</taxon>
        <taxon>Pterygota</taxon>
        <taxon>Neoptera</taxon>
        <taxon>Paraneoptera</taxon>
        <taxon>Hemiptera</taxon>
        <taxon>Heteroptera</taxon>
        <taxon>Panheteroptera</taxon>
        <taxon>Cimicomorpha</taxon>
        <taxon>Miridae</taxon>
        <taxon>Mirini</taxon>
        <taxon>Lygus</taxon>
    </lineage>
</organism>
<evidence type="ECO:0000313" key="1">
    <source>
        <dbReference type="EMBL" id="JAQ14767.1"/>
    </source>
</evidence>
<name>A0A146M7M2_LYGHE</name>
<evidence type="ECO:0008006" key="2">
    <source>
        <dbReference type="Google" id="ProtNLM"/>
    </source>
</evidence>
<proteinExistence type="predicted"/>
<protein>
    <recommendedName>
        <fullName evidence="2">Reverse transcriptase domain-containing protein</fullName>
    </recommendedName>
</protein>